<keyword evidence="1" id="KW-1133">Transmembrane helix</keyword>
<feature type="transmembrane region" description="Helical" evidence="1">
    <location>
        <begin position="7"/>
        <end position="27"/>
    </location>
</feature>
<dbReference type="InterPro" id="IPR013229">
    <property type="entry name" value="PEGA"/>
</dbReference>
<gene>
    <name evidence="3" type="ORF">A2415_02550</name>
</gene>
<proteinExistence type="predicted"/>
<organism evidence="3 4">
    <name type="scientific">candidate division WWE3 bacterium RIFOXYC1_FULL_39_7</name>
    <dbReference type="NCBI Taxonomy" id="1802643"/>
    <lineage>
        <taxon>Bacteria</taxon>
        <taxon>Katanobacteria</taxon>
    </lineage>
</organism>
<evidence type="ECO:0000313" key="4">
    <source>
        <dbReference type="Proteomes" id="UP000179113"/>
    </source>
</evidence>
<dbReference type="Pfam" id="PF08308">
    <property type="entry name" value="PEGA"/>
    <property type="match status" value="1"/>
</dbReference>
<evidence type="ECO:0000259" key="2">
    <source>
        <dbReference type="Pfam" id="PF08308"/>
    </source>
</evidence>
<name>A0A1F4WNI5_UNCKA</name>
<sequence length="386" mass="42891">MNKVKDLLQTILTLAIILGISTVLYLYTSGYRLQKNIENTIDLTKTGMINAKSMPEAATVYLDGKLVSATNDTIAGIDPGKHALKISKKGFVDWEKEIEVFPELVTDITAILVSQSPRIEPLTNTGANIPTISPTMNKLAYFSQEEAEPGIYVVPLGGFGGISLFRSNPNIAINDTRVNKFSQGKSIEWSPDETDLLIEGPNGVFYLVDLERNTAETTASPKLVRDTWKKEISTKRTESIEKLDIEESLKVLALSENAFWSPDEKKFLYIQKVGEKLLYKVYNLEIPIPIGEKVENLVFETNAADPQPKINWYADSFHLILVEGSPLTDKRGVISLIRIDGTNKTEIYSNTLFSDNVFSAPGGDKVIISTSFKSNNQVDLYTVSIR</sequence>
<feature type="domain" description="PEGA" evidence="2">
    <location>
        <begin position="51"/>
        <end position="110"/>
    </location>
</feature>
<dbReference type="Proteomes" id="UP000179113">
    <property type="component" value="Unassembled WGS sequence"/>
</dbReference>
<dbReference type="EMBL" id="MEWA01000005">
    <property type="protein sequence ID" value="OGC70443.1"/>
    <property type="molecule type" value="Genomic_DNA"/>
</dbReference>
<comment type="caution">
    <text evidence="3">The sequence shown here is derived from an EMBL/GenBank/DDBJ whole genome shotgun (WGS) entry which is preliminary data.</text>
</comment>
<reference evidence="3 4" key="1">
    <citation type="journal article" date="2016" name="Nat. Commun.">
        <title>Thousands of microbial genomes shed light on interconnected biogeochemical processes in an aquifer system.</title>
        <authorList>
            <person name="Anantharaman K."/>
            <person name="Brown C.T."/>
            <person name="Hug L.A."/>
            <person name="Sharon I."/>
            <person name="Castelle C.J."/>
            <person name="Probst A.J."/>
            <person name="Thomas B.C."/>
            <person name="Singh A."/>
            <person name="Wilkins M.J."/>
            <person name="Karaoz U."/>
            <person name="Brodie E.L."/>
            <person name="Williams K.H."/>
            <person name="Hubbard S.S."/>
            <person name="Banfield J.F."/>
        </authorList>
    </citation>
    <scope>NUCLEOTIDE SEQUENCE [LARGE SCALE GENOMIC DNA]</scope>
</reference>
<protein>
    <recommendedName>
        <fullName evidence="2">PEGA domain-containing protein</fullName>
    </recommendedName>
</protein>
<keyword evidence="1" id="KW-0472">Membrane</keyword>
<evidence type="ECO:0000256" key="1">
    <source>
        <dbReference type="SAM" id="Phobius"/>
    </source>
</evidence>
<accession>A0A1F4WNI5</accession>
<dbReference type="SUPFAM" id="SSF82171">
    <property type="entry name" value="DPP6 N-terminal domain-like"/>
    <property type="match status" value="1"/>
</dbReference>
<evidence type="ECO:0000313" key="3">
    <source>
        <dbReference type="EMBL" id="OGC70443.1"/>
    </source>
</evidence>
<keyword evidence="1" id="KW-0812">Transmembrane</keyword>
<dbReference type="AlphaFoldDB" id="A0A1F4WNI5"/>